<feature type="region of interest" description="Disordered" evidence="1">
    <location>
        <begin position="65"/>
        <end position="95"/>
    </location>
</feature>
<evidence type="ECO:0000313" key="2">
    <source>
        <dbReference type="EMBL" id="KAG5832946.1"/>
    </source>
</evidence>
<comment type="caution">
    <text evidence="2">The sequence shown here is derived from an EMBL/GenBank/DDBJ whole genome shotgun (WGS) entry which is preliminary data.</text>
</comment>
<evidence type="ECO:0000256" key="1">
    <source>
        <dbReference type="SAM" id="MobiDB-lite"/>
    </source>
</evidence>
<evidence type="ECO:0000313" key="3">
    <source>
        <dbReference type="Proteomes" id="UP001044222"/>
    </source>
</evidence>
<protein>
    <submittedName>
        <fullName evidence="2">Uncharacterized protein</fullName>
    </submittedName>
</protein>
<proteinExistence type="predicted"/>
<accession>A0A9D3RJK4</accession>
<reference evidence="2" key="1">
    <citation type="submission" date="2021-01" db="EMBL/GenBank/DDBJ databases">
        <title>A chromosome-scale assembly of European eel, Anguilla anguilla.</title>
        <authorList>
            <person name="Henkel C."/>
            <person name="Jong-Raadsen S.A."/>
            <person name="Dufour S."/>
            <person name="Weltzien F.-A."/>
            <person name="Palstra A.P."/>
            <person name="Pelster B."/>
            <person name="Spaink H.P."/>
            <person name="Van Den Thillart G.E."/>
            <person name="Jansen H."/>
            <person name="Zahm M."/>
            <person name="Klopp C."/>
            <person name="Cedric C."/>
            <person name="Louis A."/>
            <person name="Berthelot C."/>
            <person name="Parey E."/>
            <person name="Roest Crollius H."/>
            <person name="Montfort J."/>
            <person name="Robinson-Rechavi M."/>
            <person name="Bucao C."/>
            <person name="Bouchez O."/>
            <person name="Gislard M."/>
            <person name="Lluch J."/>
            <person name="Milhes M."/>
            <person name="Lampietro C."/>
            <person name="Lopez Roques C."/>
            <person name="Donnadieu C."/>
            <person name="Braasch I."/>
            <person name="Desvignes T."/>
            <person name="Postlethwait J."/>
            <person name="Bobe J."/>
            <person name="Guiguen Y."/>
            <person name="Dirks R."/>
        </authorList>
    </citation>
    <scope>NUCLEOTIDE SEQUENCE</scope>
    <source>
        <strain evidence="2">Tag_6206</strain>
        <tissue evidence="2">Liver</tissue>
    </source>
</reference>
<feature type="non-terminal residue" evidence="2">
    <location>
        <position position="1"/>
    </location>
</feature>
<dbReference type="Proteomes" id="UP001044222">
    <property type="component" value="Chromosome 17"/>
</dbReference>
<dbReference type="EMBL" id="JAFIRN010000017">
    <property type="protein sequence ID" value="KAG5832946.1"/>
    <property type="molecule type" value="Genomic_DNA"/>
</dbReference>
<dbReference type="AlphaFoldDB" id="A0A9D3RJK4"/>
<organism evidence="2 3">
    <name type="scientific">Anguilla anguilla</name>
    <name type="common">European freshwater eel</name>
    <name type="synonym">Muraena anguilla</name>
    <dbReference type="NCBI Taxonomy" id="7936"/>
    <lineage>
        <taxon>Eukaryota</taxon>
        <taxon>Metazoa</taxon>
        <taxon>Chordata</taxon>
        <taxon>Craniata</taxon>
        <taxon>Vertebrata</taxon>
        <taxon>Euteleostomi</taxon>
        <taxon>Actinopterygii</taxon>
        <taxon>Neopterygii</taxon>
        <taxon>Teleostei</taxon>
        <taxon>Anguilliformes</taxon>
        <taxon>Anguillidae</taxon>
        <taxon>Anguilla</taxon>
    </lineage>
</organism>
<gene>
    <name evidence="2" type="ORF">ANANG_G00296600</name>
</gene>
<keyword evidence="3" id="KW-1185">Reference proteome</keyword>
<sequence>MIQHTYTNRLLLSSLLLLLLLLLLLTISHALLRRFMAVECMLWVRMSNGVSRSIDHRRGEQGVGVGLAQHHRRTKVAPEEATVPARLSRSGTGPGGGAAGVAAGTAVCPIGTAHRLGRGAAAPSTETLHETAGVAIGTADGGVAGDLLQLGALILAPRCMRERAGTFSSQGTERMPSS</sequence>
<name>A0A9D3RJK4_ANGAN</name>